<feature type="transmembrane region" description="Helical" evidence="10">
    <location>
        <begin position="167"/>
        <end position="188"/>
    </location>
</feature>
<comment type="similarity">
    <text evidence="2">Belongs to the protease PrsW family.</text>
</comment>
<keyword evidence="6 10" id="KW-0812">Transmembrane</keyword>
<keyword evidence="4" id="KW-1003">Cell membrane</keyword>
<keyword evidence="9 10" id="KW-0472">Membrane</keyword>
<dbReference type="InterPro" id="IPR023596">
    <property type="entry name" value="Peptidase_PrsW_arch/bac"/>
</dbReference>
<organism evidence="11 12">
    <name type="scientific">Bizionia arctica</name>
    <dbReference type="NCBI Taxonomy" id="1495645"/>
    <lineage>
        <taxon>Bacteria</taxon>
        <taxon>Pseudomonadati</taxon>
        <taxon>Bacteroidota</taxon>
        <taxon>Flavobacteriia</taxon>
        <taxon>Flavobacteriales</taxon>
        <taxon>Flavobacteriaceae</taxon>
        <taxon>Bizionia</taxon>
    </lineage>
</organism>
<dbReference type="AlphaFoldDB" id="A0A917LQ01"/>
<dbReference type="PANTHER" id="PTHR36844">
    <property type="entry name" value="PROTEASE PRSW"/>
    <property type="match status" value="1"/>
</dbReference>
<protein>
    <recommendedName>
        <fullName evidence="3">Protease PrsW</fullName>
    </recommendedName>
</protein>
<dbReference type="Pfam" id="PF13367">
    <property type="entry name" value="PrsW-protease"/>
    <property type="match status" value="1"/>
</dbReference>
<evidence type="ECO:0000256" key="2">
    <source>
        <dbReference type="ARBA" id="ARBA00009165"/>
    </source>
</evidence>
<feature type="transmembrane region" description="Helical" evidence="10">
    <location>
        <begin position="73"/>
        <end position="93"/>
    </location>
</feature>
<keyword evidence="7" id="KW-0378">Hydrolase</keyword>
<evidence type="ECO:0000256" key="5">
    <source>
        <dbReference type="ARBA" id="ARBA00022670"/>
    </source>
</evidence>
<feature type="transmembrane region" description="Helical" evidence="10">
    <location>
        <begin position="32"/>
        <end position="53"/>
    </location>
</feature>
<dbReference type="RefSeq" id="WP_188464725.1">
    <property type="nucleotide sequence ID" value="NZ_BMFQ01000002.1"/>
</dbReference>
<evidence type="ECO:0000256" key="7">
    <source>
        <dbReference type="ARBA" id="ARBA00022801"/>
    </source>
</evidence>
<dbReference type="EMBL" id="BMFQ01000002">
    <property type="protein sequence ID" value="GGG50454.1"/>
    <property type="molecule type" value="Genomic_DNA"/>
</dbReference>
<comment type="subcellular location">
    <subcellularLocation>
        <location evidence="1">Cell membrane</location>
        <topology evidence="1">Multi-pass membrane protein</topology>
    </subcellularLocation>
</comment>
<feature type="transmembrane region" description="Helical" evidence="10">
    <location>
        <begin position="194"/>
        <end position="213"/>
    </location>
</feature>
<dbReference type="PANTHER" id="PTHR36844:SF1">
    <property type="entry name" value="PROTEASE PRSW"/>
    <property type="match status" value="1"/>
</dbReference>
<evidence type="ECO:0000256" key="4">
    <source>
        <dbReference type="ARBA" id="ARBA00022475"/>
    </source>
</evidence>
<dbReference type="Proteomes" id="UP000625976">
    <property type="component" value="Unassembled WGS sequence"/>
</dbReference>
<evidence type="ECO:0000256" key="3">
    <source>
        <dbReference type="ARBA" id="ARBA00018997"/>
    </source>
</evidence>
<sequence>MNLLIAAIAPIFAIILYIYCKDQYEKEPRRLLLYNFLLGAIVSILITTILYLGTDIYFPLNDEFSITQQFFKAFLVVAVIEEFSKYIIVRYFAQPNKEFNEPFDGIMYAVMVSMGFAATENIMYVLEGGYQVAFLRAFTAIPAHATFAILMGFFMGKAKFAKNRSKYNLLGLFLAVLFHGAYDFFLFIDFIPGIWIGAFASLILGIFLSSRAIKYHQKNSHFKI</sequence>
<proteinExistence type="inferred from homology"/>
<feature type="transmembrane region" description="Helical" evidence="10">
    <location>
        <begin position="105"/>
        <end position="126"/>
    </location>
</feature>
<evidence type="ECO:0000256" key="6">
    <source>
        <dbReference type="ARBA" id="ARBA00022692"/>
    </source>
</evidence>
<name>A0A917LQ01_9FLAO</name>
<evidence type="ECO:0000256" key="9">
    <source>
        <dbReference type="ARBA" id="ARBA00023136"/>
    </source>
</evidence>
<keyword evidence="8 10" id="KW-1133">Transmembrane helix</keyword>
<keyword evidence="12" id="KW-1185">Reference proteome</keyword>
<dbReference type="PIRSF" id="PIRSF016933">
    <property type="entry name" value="PrsW"/>
    <property type="match status" value="1"/>
</dbReference>
<evidence type="ECO:0000256" key="10">
    <source>
        <dbReference type="SAM" id="Phobius"/>
    </source>
</evidence>
<reference evidence="11" key="2">
    <citation type="submission" date="2020-09" db="EMBL/GenBank/DDBJ databases">
        <authorList>
            <person name="Sun Q."/>
            <person name="Zhou Y."/>
        </authorList>
    </citation>
    <scope>NUCLEOTIDE SEQUENCE</scope>
    <source>
        <strain evidence="11">CGMCC 1.12751</strain>
    </source>
</reference>
<keyword evidence="5 11" id="KW-0645">Protease</keyword>
<comment type="caution">
    <text evidence="11">The sequence shown here is derived from an EMBL/GenBank/DDBJ whole genome shotgun (WGS) entry which is preliminary data.</text>
</comment>
<evidence type="ECO:0000256" key="1">
    <source>
        <dbReference type="ARBA" id="ARBA00004651"/>
    </source>
</evidence>
<evidence type="ECO:0000313" key="11">
    <source>
        <dbReference type="EMBL" id="GGG50454.1"/>
    </source>
</evidence>
<dbReference type="GO" id="GO:0008233">
    <property type="term" value="F:peptidase activity"/>
    <property type="evidence" value="ECO:0007669"/>
    <property type="project" value="UniProtKB-KW"/>
</dbReference>
<gene>
    <name evidence="11" type="ORF">GCM10010976_22070</name>
</gene>
<feature type="transmembrane region" description="Helical" evidence="10">
    <location>
        <begin position="5"/>
        <end position="20"/>
    </location>
</feature>
<dbReference type="GO" id="GO:0005886">
    <property type="term" value="C:plasma membrane"/>
    <property type="evidence" value="ECO:0007669"/>
    <property type="project" value="UniProtKB-SubCell"/>
</dbReference>
<evidence type="ECO:0000256" key="8">
    <source>
        <dbReference type="ARBA" id="ARBA00022989"/>
    </source>
</evidence>
<reference evidence="11" key="1">
    <citation type="journal article" date="2014" name="Int. J. Syst. Evol. Microbiol.">
        <title>Complete genome sequence of Corynebacterium casei LMG S-19264T (=DSM 44701T), isolated from a smear-ripened cheese.</title>
        <authorList>
            <consortium name="US DOE Joint Genome Institute (JGI-PGF)"/>
            <person name="Walter F."/>
            <person name="Albersmeier A."/>
            <person name="Kalinowski J."/>
            <person name="Ruckert C."/>
        </authorList>
    </citation>
    <scope>NUCLEOTIDE SEQUENCE</scope>
    <source>
        <strain evidence="11">CGMCC 1.12751</strain>
    </source>
</reference>
<evidence type="ECO:0000313" key="12">
    <source>
        <dbReference type="Proteomes" id="UP000625976"/>
    </source>
</evidence>
<accession>A0A917LQ01</accession>
<feature type="transmembrane region" description="Helical" evidence="10">
    <location>
        <begin position="132"/>
        <end position="155"/>
    </location>
</feature>
<dbReference type="InterPro" id="IPR026898">
    <property type="entry name" value="PrsW"/>
</dbReference>
<dbReference type="GO" id="GO:0006508">
    <property type="term" value="P:proteolysis"/>
    <property type="evidence" value="ECO:0007669"/>
    <property type="project" value="UniProtKB-KW"/>
</dbReference>